<name>A0AAE4Z5J8_9BACT</name>
<evidence type="ECO:0000313" key="1">
    <source>
        <dbReference type="EMBL" id="NIR73958.1"/>
    </source>
</evidence>
<accession>A0AAE4Z5J8</accession>
<protein>
    <submittedName>
        <fullName evidence="1">Uncharacterized protein</fullName>
    </submittedName>
</protein>
<dbReference type="EMBL" id="JAACAK010000017">
    <property type="protein sequence ID" value="NIR73958.1"/>
    <property type="molecule type" value="Genomic_DNA"/>
</dbReference>
<dbReference type="AlphaFoldDB" id="A0AAE4Z5J8"/>
<reference evidence="1 2" key="1">
    <citation type="submission" date="2020-01" db="EMBL/GenBank/DDBJ databases">
        <title>Genomes assembled from Gulf of Kutch pelagic sediment metagenomes.</title>
        <authorList>
            <person name="Chandrashekar M."/>
            <person name="Mahajan M.S."/>
            <person name="Dave K.J."/>
            <person name="Vatsa P."/>
            <person name="Nathani N.M."/>
        </authorList>
    </citation>
    <scope>NUCLEOTIDE SEQUENCE [LARGE SCALE GENOMIC DNA]</scope>
    <source>
        <strain evidence="1">KS3-K002</strain>
    </source>
</reference>
<dbReference type="Proteomes" id="UP000702544">
    <property type="component" value="Unassembled WGS sequence"/>
</dbReference>
<evidence type="ECO:0000313" key="2">
    <source>
        <dbReference type="Proteomes" id="UP000702544"/>
    </source>
</evidence>
<sequence length="162" mass="18359">MEISVRDVLAKPEWVYKLSAFLHDAVALEAFSYDEASSTFSLPLYRISYEYRRHKRLLWLINSWVMPKVPCVLSIRPVRIAKAPFADEKSRLNDQLLGFGVSGDGSIDLMFRYSSIVLKCVDTASMLLSDTGEPTWNMRTTDFGRLLLSEDLIGEVLGTSET</sequence>
<proteinExistence type="predicted"/>
<gene>
    <name evidence="1" type="ORF">GWO12_02405</name>
</gene>
<organism evidence="1 2">
    <name type="scientific">Candidatus Kutchimonas denitrificans</name>
    <dbReference type="NCBI Taxonomy" id="3056748"/>
    <lineage>
        <taxon>Bacteria</taxon>
        <taxon>Pseudomonadati</taxon>
        <taxon>Gemmatimonadota</taxon>
        <taxon>Gemmatimonadia</taxon>
        <taxon>Candidatus Palauibacterales</taxon>
        <taxon>Candidatus Palauibacteraceae</taxon>
        <taxon>Candidatus Kutchimonas</taxon>
    </lineage>
</organism>
<comment type="caution">
    <text evidence="1">The sequence shown here is derived from an EMBL/GenBank/DDBJ whole genome shotgun (WGS) entry which is preliminary data.</text>
</comment>